<evidence type="ECO:0000313" key="2">
    <source>
        <dbReference type="EMBL" id="RWX52716.1"/>
    </source>
</evidence>
<evidence type="ECO:0000313" key="3">
    <source>
        <dbReference type="Proteomes" id="UP000287563"/>
    </source>
</evidence>
<dbReference type="InterPro" id="IPR000182">
    <property type="entry name" value="GNAT_dom"/>
</dbReference>
<gene>
    <name evidence="2" type="ORF">EDI28_25845</name>
</gene>
<dbReference type="GO" id="GO:0016747">
    <property type="term" value="F:acyltransferase activity, transferring groups other than amino-acyl groups"/>
    <property type="evidence" value="ECO:0007669"/>
    <property type="project" value="InterPro"/>
</dbReference>
<keyword evidence="3" id="KW-1185">Reference proteome</keyword>
<keyword evidence="2" id="KW-0808">Transferase</keyword>
<dbReference type="Gene3D" id="3.40.630.30">
    <property type="match status" value="1"/>
</dbReference>
<dbReference type="EMBL" id="RJLM01000049">
    <property type="protein sequence ID" value="RWX52716.1"/>
    <property type="molecule type" value="Genomic_DNA"/>
</dbReference>
<dbReference type="Proteomes" id="UP000287563">
    <property type="component" value="Unassembled WGS sequence"/>
</dbReference>
<comment type="caution">
    <text evidence="2">The sequence shown here is derived from an EMBL/GenBank/DDBJ whole genome shotgun (WGS) entry which is preliminary data.</text>
</comment>
<evidence type="ECO:0000259" key="1">
    <source>
        <dbReference type="PROSITE" id="PS51186"/>
    </source>
</evidence>
<organism evidence="2 3">
    <name type="scientific">Photobacterium chitinilyticum</name>
    <dbReference type="NCBI Taxonomy" id="2485123"/>
    <lineage>
        <taxon>Bacteria</taxon>
        <taxon>Pseudomonadati</taxon>
        <taxon>Pseudomonadota</taxon>
        <taxon>Gammaproteobacteria</taxon>
        <taxon>Vibrionales</taxon>
        <taxon>Vibrionaceae</taxon>
        <taxon>Photobacterium</taxon>
    </lineage>
</organism>
<accession>A0A444JI11</accession>
<dbReference type="OrthoDB" id="9797989at2"/>
<name>A0A444JI11_9GAMM</name>
<dbReference type="Pfam" id="PF13302">
    <property type="entry name" value="Acetyltransf_3"/>
    <property type="match status" value="1"/>
</dbReference>
<dbReference type="CDD" id="cd04301">
    <property type="entry name" value="NAT_SF"/>
    <property type="match status" value="1"/>
</dbReference>
<protein>
    <submittedName>
        <fullName evidence="2">GNAT family N-acetyltransferase</fullName>
    </submittedName>
</protein>
<proteinExistence type="predicted"/>
<dbReference type="PANTHER" id="PTHR39173">
    <property type="entry name" value="ACETYLTRANSFERASE"/>
    <property type="match status" value="1"/>
</dbReference>
<sequence>MELISPTLEKEKEFLRLVGDFEISDPDNAEYYLAAKKSFSNYVKSLNDEAQGINLPEGYVPCNHYWLLNETGDISGIIRIRHNIDNPFLSLEGGHIGYDIAPSFRRKGYGTKILKLGLVKASLLGLKKVLITADDDNAGSRKIIESNGGLFEQIIMGNVFPNPIARYWINL</sequence>
<dbReference type="RefSeq" id="WP_128786673.1">
    <property type="nucleotide sequence ID" value="NZ_RJLM01000049.1"/>
</dbReference>
<dbReference type="PROSITE" id="PS51186">
    <property type="entry name" value="GNAT"/>
    <property type="match status" value="1"/>
</dbReference>
<dbReference type="PANTHER" id="PTHR39173:SF1">
    <property type="entry name" value="ACETYLTRANSFERASE"/>
    <property type="match status" value="1"/>
</dbReference>
<dbReference type="SUPFAM" id="SSF55729">
    <property type="entry name" value="Acyl-CoA N-acyltransferases (Nat)"/>
    <property type="match status" value="1"/>
</dbReference>
<dbReference type="InterPro" id="IPR016181">
    <property type="entry name" value="Acyl_CoA_acyltransferase"/>
</dbReference>
<feature type="domain" description="N-acetyltransferase" evidence="1">
    <location>
        <begin position="1"/>
        <end position="171"/>
    </location>
</feature>
<reference evidence="2 3" key="1">
    <citation type="submission" date="2018-11" db="EMBL/GenBank/DDBJ databases">
        <title>Photobacterium sp. BEI247 sp. nov., a marine bacterium isolated from Yongle Blue Hole in the South China Sea.</title>
        <authorList>
            <person name="Wang X."/>
        </authorList>
    </citation>
    <scope>NUCLEOTIDE SEQUENCE [LARGE SCALE GENOMIC DNA]</scope>
    <source>
        <strain evidence="3">BEI247</strain>
    </source>
</reference>
<dbReference type="AlphaFoldDB" id="A0A444JI11"/>